<dbReference type="SUPFAM" id="SSF47565">
    <property type="entry name" value="Insect pheromone/odorant-binding proteins"/>
    <property type="match status" value="1"/>
</dbReference>
<evidence type="ECO:0000259" key="2">
    <source>
        <dbReference type="Pfam" id="PF22750"/>
    </source>
</evidence>
<evidence type="ECO:0000313" key="3">
    <source>
        <dbReference type="Proteomes" id="UP000515204"/>
    </source>
</evidence>
<accession>A0A6P3YC61</accession>
<dbReference type="InterPro" id="IPR038211">
    <property type="entry name" value="Ant_venon_allerg_soli_2/4_sf"/>
</dbReference>
<sequence>MKTLIIIISVLAITVKIYGLNIERLRRFYDSITKCSQELGIPLTEGHADVVLCAIIKDGQVFDENGAFVKEATFKALEDGISDTNKLEQAKQIFEKCYDDANQKDLTSEERKKEINSCSYSTVSFFDKLS</sequence>
<evidence type="ECO:0000313" key="4">
    <source>
        <dbReference type="RefSeq" id="XP_014487549.1"/>
    </source>
</evidence>
<dbReference type="Proteomes" id="UP000515204">
    <property type="component" value="Unplaced"/>
</dbReference>
<dbReference type="Gene3D" id="1.10.238.190">
    <property type="match status" value="1"/>
</dbReference>
<keyword evidence="3" id="KW-1185">Reference proteome</keyword>
<gene>
    <name evidence="4" type="primary">LOC106751224</name>
</gene>
<dbReference type="AlphaFoldDB" id="A0A6P3YC61"/>
<dbReference type="InterPro" id="IPR036728">
    <property type="entry name" value="PBP_GOBP_sf"/>
</dbReference>
<dbReference type="InterPro" id="IPR055216">
    <property type="entry name" value="Sol_i_2/4"/>
</dbReference>
<name>A0A6P3YC61_DINQU</name>
<reference evidence="4" key="1">
    <citation type="submission" date="2025-08" db="UniProtKB">
        <authorList>
            <consortium name="RefSeq"/>
        </authorList>
    </citation>
    <scope>IDENTIFICATION</scope>
</reference>
<comment type="similarity">
    <text evidence="1">Belongs to the ant venom allergen 2/4 family.</text>
</comment>
<dbReference type="RefSeq" id="XP_014487549.1">
    <property type="nucleotide sequence ID" value="XM_014632063.1"/>
</dbReference>
<dbReference type="KEGG" id="dqu:106751224"/>
<feature type="domain" description="Ant venom allergen Sol i 2/4" evidence="2">
    <location>
        <begin position="34"/>
        <end position="123"/>
    </location>
</feature>
<evidence type="ECO:0000256" key="1">
    <source>
        <dbReference type="ARBA" id="ARBA00009932"/>
    </source>
</evidence>
<proteinExistence type="inferred from homology"/>
<dbReference type="OrthoDB" id="7553147at2759"/>
<dbReference type="GeneID" id="106751224"/>
<organism evidence="3 4">
    <name type="scientific">Dinoponera quadriceps</name>
    <name type="common">South American ant</name>
    <dbReference type="NCBI Taxonomy" id="609295"/>
    <lineage>
        <taxon>Eukaryota</taxon>
        <taxon>Metazoa</taxon>
        <taxon>Ecdysozoa</taxon>
        <taxon>Arthropoda</taxon>
        <taxon>Hexapoda</taxon>
        <taxon>Insecta</taxon>
        <taxon>Pterygota</taxon>
        <taxon>Neoptera</taxon>
        <taxon>Endopterygota</taxon>
        <taxon>Hymenoptera</taxon>
        <taxon>Apocrita</taxon>
        <taxon>Aculeata</taxon>
        <taxon>Formicoidea</taxon>
        <taxon>Formicidae</taxon>
        <taxon>Ponerinae</taxon>
        <taxon>Ponerini</taxon>
        <taxon>Dinoponera</taxon>
    </lineage>
</organism>
<protein>
    <submittedName>
        <fullName evidence="4">Uncharacterized protein LOC106751224</fullName>
    </submittedName>
</protein>
<dbReference type="GO" id="GO:0005549">
    <property type="term" value="F:odorant binding"/>
    <property type="evidence" value="ECO:0007669"/>
    <property type="project" value="InterPro"/>
</dbReference>
<dbReference type="Pfam" id="PF22750">
    <property type="entry name" value="Sol_i_2"/>
    <property type="match status" value="1"/>
</dbReference>